<sequence length="117" mass="12952">MKEQLSALLIALKEGTTTFNEVIEFIAAQYLHQPTAFKNGDFYNEATQNQGSARVFAFAQINNLTAADTLYLFAEHYRAVLATPAGTDHQNIRQFMAHGWAGIAFEGEALVPKSEQV</sequence>
<dbReference type="Gene3D" id="3.20.160.10">
    <property type="entry name" value="vpa0580 domain like"/>
    <property type="match status" value="1"/>
</dbReference>
<dbReference type="Pfam" id="PF08888">
    <property type="entry name" value="HopJ"/>
    <property type="match status" value="1"/>
</dbReference>
<organism evidence="1 2">
    <name type="scientific">Mucilaginibacter gossypiicola</name>
    <dbReference type="NCBI Taxonomy" id="551995"/>
    <lineage>
        <taxon>Bacteria</taxon>
        <taxon>Pseudomonadati</taxon>
        <taxon>Bacteroidota</taxon>
        <taxon>Sphingobacteriia</taxon>
        <taxon>Sphingobacteriales</taxon>
        <taxon>Sphingobacteriaceae</taxon>
        <taxon>Mucilaginibacter</taxon>
    </lineage>
</organism>
<dbReference type="STRING" id="551995.SAMN05192574_101244"/>
<evidence type="ECO:0000313" key="1">
    <source>
        <dbReference type="EMBL" id="SEM62985.1"/>
    </source>
</evidence>
<accession>A0A1H7ZX00</accession>
<evidence type="ECO:0000313" key="2">
    <source>
        <dbReference type="Proteomes" id="UP000198942"/>
    </source>
</evidence>
<protein>
    <submittedName>
        <fullName evidence="1">HopJ type III effector protein</fullName>
    </submittedName>
</protein>
<dbReference type="RefSeq" id="WP_091206516.1">
    <property type="nucleotide sequence ID" value="NZ_FOCL01000001.1"/>
</dbReference>
<dbReference type="InterPro" id="IPR014984">
    <property type="entry name" value="HopJ"/>
</dbReference>
<dbReference type="OrthoDB" id="9790826at2"/>
<dbReference type="InterPro" id="IPR038604">
    <property type="entry name" value="HopJ_sf"/>
</dbReference>
<reference evidence="2" key="1">
    <citation type="submission" date="2016-10" db="EMBL/GenBank/DDBJ databases">
        <authorList>
            <person name="Varghese N."/>
            <person name="Submissions S."/>
        </authorList>
    </citation>
    <scope>NUCLEOTIDE SEQUENCE [LARGE SCALE GENOMIC DNA]</scope>
    <source>
        <strain evidence="2">Gh-48</strain>
    </source>
</reference>
<dbReference type="EMBL" id="FOCL01000001">
    <property type="protein sequence ID" value="SEM62985.1"/>
    <property type="molecule type" value="Genomic_DNA"/>
</dbReference>
<keyword evidence="2" id="KW-1185">Reference proteome</keyword>
<name>A0A1H7ZX00_9SPHI</name>
<dbReference type="AlphaFoldDB" id="A0A1H7ZX00"/>
<gene>
    <name evidence="1" type="ORF">SAMN05192574_101244</name>
</gene>
<dbReference type="Proteomes" id="UP000198942">
    <property type="component" value="Unassembled WGS sequence"/>
</dbReference>
<proteinExistence type="predicted"/>